<sequence length="1088" mass="120370">MPSTVTPNALTIGQFIEHPRVPGIARIAAFEDAAVRVDAFESVAVPVARTWRVPADECRPVRLMQQTRVYWEDPDTGRWQAGRIIGGGPETYFVRIPNRDQDFEVPQAELRVRWDRPINSPAEVLAAGAHESPFFRDARLPMLRSLVAQRAACASLPALLSAGIEIYPHQVQTAMTVLGDPVQRYLLADEVGLGKTIEAGLVIRQLLLDRPRSRILVVAPAVLRRQWQTELRTKFFVDDFPDAILRITSHETPQRWHEYHGVDLVIVDEAHRLCRAQAPGQTPYRELVALAHSTRRLLLLSATPATARAETHLALLHLLDPNLYRWDDAAQFAERFESRRELARAVYGLDAEFAPMLPIAIDEITALVPHDTAFQELADAVTSLLTADGDLREETAQPILHARVDALRAHISETYRLHRRVIRHRRHNVLADSGETEALPFEVTGRQRPASVTLQISRAARACDILLNWQQQTSHWLLDHETEHQTGAYGQVLAVLSSRVDELSRDLEDALRWRVHRDEHAAARAGLSVEERQMLTAAAVLPADQFALDDLAAEPAESQSDLRPMARISTEYRRTVVFCGAGSLTAHVTDRLVVPPGLTVVEHSRRHSEVENAAAVERWREHGGTLVVDDTAEDGVNLQEADAVVHMRLPWSPNRCEQRLGRVDRFAGADGRTRQPAQQFIVSIGVTEEDFTAAWLALLTDSIRIFDDSVSALQDALDGVSNSAWETGLRDGPVAMLRSSDSITGILANERREIDGMDMLEAVHEGGVGQTLAEVAIATETRWLAHEQATRGYAASGPGGLRFAYHALTKPKHAVRFERGALLVSPRLLALAGRSVPPEAMEGTFNRNTALRNPGLRMLRLGSPFVDVLARVVTIDDRGQASAFWRRGLQSIEPRIYFGLDFLVEAAIDHALDLVPSSPDAQNALRRQADMIFPPFMQRIWLSAGSDAPVDDAALQAWLEQRYDPERGDLNLSETRIGALWDVLGGPDGLAAAARQAERDGRIELARSADLVERGRRAEQEAARALAVRQTQALARRRAGRLLSDTESYLEDVRVSAALIGGLGQPGLRLMAISCVVGGDLRVGARGV</sequence>
<dbReference type="SMART" id="SM00487">
    <property type="entry name" value="DEXDc"/>
    <property type="match status" value="1"/>
</dbReference>
<organism evidence="3 4">
    <name type="scientific">Actinoplanes sichuanensis</name>
    <dbReference type="NCBI Taxonomy" id="512349"/>
    <lineage>
        <taxon>Bacteria</taxon>
        <taxon>Bacillati</taxon>
        <taxon>Actinomycetota</taxon>
        <taxon>Actinomycetes</taxon>
        <taxon>Micromonosporales</taxon>
        <taxon>Micromonosporaceae</taxon>
        <taxon>Actinoplanes</taxon>
    </lineage>
</organism>
<dbReference type="InterPro" id="IPR038718">
    <property type="entry name" value="SNF2-like_sf"/>
</dbReference>
<gene>
    <name evidence="3" type="primary">dpdE</name>
    <name evidence="3" type="ORF">ACFQ5G_37615</name>
</gene>
<feature type="domain" description="Helicase ATP-binding" evidence="2">
    <location>
        <begin position="176"/>
        <end position="322"/>
    </location>
</feature>
<dbReference type="PROSITE" id="PS51192">
    <property type="entry name" value="HELICASE_ATP_BIND_1"/>
    <property type="match status" value="1"/>
</dbReference>
<dbReference type="EMBL" id="JBHTMK010000051">
    <property type="protein sequence ID" value="MFD1371084.1"/>
    <property type="molecule type" value="Genomic_DNA"/>
</dbReference>
<evidence type="ECO:0000256" key="1">
    <source>
        <dbReference type="ARBA" id="ARBA00022801"/>
    </source>
</evidence>
<dbReference type="SMART" id="SM00490">
    <property type="entry name" value="HELICc"/>
    <property type="match status" value="1"/>
</dbReference>
<dbReference type="NCBIfam" id="NF041062">
    <property type="entry name" value="DpdE"/>
    <property type="match status" value="1"/>
</dbReference>
<proteinExistence type="predicted"/>
<dbReference type="CDD" id="cd18011">
    <property type="entry name" value="DEXDc_RapA"/>
    <property type="match status" value="1"/>
</dbReference>
<reference evidence="4" key="1">
    <citation type="journal article" date="2019" name="Int. J. Syst. Evol. Microbiol.">
        <title>The Global Catalogue of Microorganisms (GCM) 10K type strain sequencing project: providing services to taxonomists for standard genome sequencing and annotation.</title>
        <authorList>
            <consortium name="The Broad Institute Genomics Platform"/>
            <consortium name="The Broad Institute Genome Sequencing Center for Infectious Disease"/>
            <person name="Wu L."/>
            <person name="Ma J."/>
        </authorList>
    </citation>
    <scope>NUCLEOTIDE SEQUENCE [LARGE SCALE GENOMIC DNA]</scope>
    <source>
        <strain evidence="4">CCM 7526</strain>
    </source>
</reference>
<keyword evidence="4" id="KW-1185">Reference proteome</keyword>
<keyword evidence="1" id="KW-0378">Hydrolase</keyword>
<dbReference type="RefSeq" id="WP_317789548.1">
    <property type="nucleotide sequence ID" value="NZ_AP028461.1"/>
</dbReference>
<dbReference type="InterPro" id="IPR057342">
    <property type="entry name" value="DEXDc_RapA"/>
</dbReference>
<dbReference type="SUPFAM" id="SSF52540">
    <property type="entry name" value="P-loop containing nucleoside triphosphate hydrolases"/>
    <property type="match status" value="2"/>
</dbReference>
<dbReference type="PANTHER" id="PTHR45766">
    <property type="entry name" value="DNA ANNEALING HELICASE AND ENDONUCLEASE ZRANB3 FAMILY MEMBER"/>
    <property type="match status" value="1"/>
</dbReference>
<accession>A0ABW4AKR8</accession>
<evidence type="ECO:0000259" key="2">
    <source>
        <dbReference type="PROSITE" id="PS51192"/>
    </source>
</evidence>
<dbReference type="InterPro" id="IPR000330">
    <property type="entry name" value="SNF2_N"/>
</dbReference>
<dbReference type="Pfam" id="PF00176">
    <property type="entry name" value="SNF2-rel_dom"/>
    <property type="match status" value="1"/>
</dbReference>
<comment type="caution">
    <text evidence="3">The sequence shown here is derived from an EMBL/GenBank/DDBJ whole genome shotgun (WGS) entry which is preliminary data.</text>
</comment>
<evidence type="ECO:0000313" key="3">
    <source>
        <dbReference type="EMBL" id="MFD1371084.1"/>
    </source>
</evidence>
<dbReference type="InterPro" id="IPR014001">
    <property type="entry name" value="Helicase_ATP-bd"/>
</dbReference>
<dbReference type="Pfam" id="PF00271">
    <property type="entry name" value="Helicase_C"/>
    <property type="match status" value="1"/>
</dbReference>
<dbReference type="InterPro" id="IPR001650">
    <property type="entry name" value="Helicase_C-like"/>
</dbReference>
<dbReference type="PANTHER" id="PTHR45766:SF6">
    <property type="entry name" value="SWI_SNF-RELATED MATRIX-ASSOCIATED ACTIN-DEPENDENT REGULATOR OF CHROMATIN SUBFAMILY A-LIKE PROTEIN 1"/>
    <property type="match status" value="1"/>
</dbReference>
<protein>
    <submittedName>
        <fullName evidence="3">Protein DpdE</fullName>
    </submittedName>
</protein>
<dbReference type="Proteomes" id="UP001597183">
    <property type="component" value="Unassembled WGS sequence"/>
</dbReference>
<dbReference type="InterPro" id="IPR027417">
    <property type="entry name" value="P-loop_NTPase"/>
</dbReference>
<evidence type="ECO:0000313" key="4">
    <source>
        <dbReference type="Proteomes" id="UP001597183"/>
    </source>
</evidence>
<name>A0ABW4AKR8_9ACTN</name>
<dbReference type="Gene3D" id="3.40.50.10810">
    <property type="entry name" value="Tandem AAA-ATPase domain"/>
    <property type="match status" value="1"/>
</dbReference>
<dbReference type="Gene3D" id="3.40.50.300">
    <property type="entry name" value="P-loop containing nucleotide triphosphate hydrolases"/>
    <property type="match status" value="1"/>
</dbReference>